<reference evidence="2" key="2">
    <citation type="submission" date="2020-05" db="UniProtKB">
        <authorList>
            <consortium name="EnsemblMetazoa"/>
        </authorList>
    </citation>
    <scope>IDENTIFICATION</scope>
</reference>
<reference evidence="1 3" key="1">
    <citation type="journal article" date="2014" name="BMC Genomics">
        <title>Genome sequence of Anopheles sinensis provides insight into genetics basis of mosquito competence for malaria parasites.</title>
        <authorList>
            <person name="Zhou D."/>
            <person name="Zhang D."/>
            <person name="Ding G."/>
            <person name="Shi L."/>
            <person name="Hou Q."/>
            <person name="Ye Y."/>
            <person name="Xu Y."/>
            <person name="Zhou H."/>
            <person name="Xiong C."/>
            <person name="Li S."/>
            <person name="Yu J."/>
            <person name="Hong S."/>
            <person name="Yu X."/>
            <person name="Zou P."/>
            <person name="Chen C."/>
            <person name="Chang X."/>
            <person name="Wang W."/>
            <person name="Lv Y."/>
            <person name="Sun Y."/>
            <person name="Ma L."/>
            <person name="Shen B."/>
            <person name="Zhu C."/>
        </authorList>
    </citation>
    <scope>NUCLEOTIDE SEQUENCE [LARGE SCALE GENOMIC DNA]</scope>
</reference>
<keyword evidence="3" id="KW-1185">Reference proteome</keyword>
<evidence type="ECO:0000313" key="1">
    <source>
        <dbReference type="EMBL" id="KFB51127.1"/>
    </source>
</evidence>
<sequence>MCVLWMHSAAAKHSLPFDVCVRFSLAAVQSHRQVFPFPMANQLHPPFGKNKWPDIIHNITAAECKRAAVGMSAINNRKTSKAHTNARQSCVCVVATSTARPERAGRMDRRVVGAEAQPYEVRKIKRFSHFRLSITGATSAAARSDYFISPPGKEKDRRRGLRRKSAVWRCGQRSL</sequence>
<dbReference type="EnsemblMetazoa" id="ASIC019188-RA">
    <property type="protein sequence ID" value="ASIC019188-PA"/>
    <property type="gene ID" value="ASIC019188"/>
</dbReference>
<accession>A0A084WLN3</accession>
<organism evidence="1">
    <name type="scientific">Anopheles sinensis</name>
    <name type="common">Mosquito</name>
    <dbReference type="NCBI Taxonomy" id="74873"/>
    <lineage>
        <taxon>Eukaryota</taxon>
        <taxon>Metazoa</taxon>
        <taxon>Ecdysozoa</taxon>
        <taxon>Arthropoda</taxon>
        <taxon>Hexapoda</taxon>
        <taxon>Insecta</taxon>
        <taxon>Pterygota</taxon>
        <taxon>Neoptera</taxon>
        <taxon>Endopterygota</taxon>
        <taxon>Diptera</taxon>
        <taxon>Nematocera</taxon>
        <taxon>Culicoidea</taxon>
        <taxon>Culicidae</taxon>
        <taxon>Anophelinae</taxon>
        <taxon>Anopheles</taxon>
    </lineage>
</organism>
<name>A0A084WLN3_ANOSI</name>
<proteinExistence type="predicted"/>
<dbReference type="EMBL" id="KE525350">
    <property type="protein sequence ID" value="KFB51127.1"/>
    <property type="molecule type" value="Genomic_DNA"/>
</dbReference>
<protein>
    <submittedName>
        <fullName evidence="1 2">Polysaccharide deacetylase</fullName>
    </submittedName>
</protein>
<dbReference type="AlphaFoldDB" id="A0A084WLN3"/>
<dbReference type="VEuPathDB" id="VectorBase:ASIC019188"/>
<dbReference type="EMBL" id="ATLV01024260">
    <property type="status" value="NOT_ANNOTATED_CDS"/>
    <property type="molecule type" value="Genomic_DNA"/>
</dbReference>
<evidence type="ECO:0000313" key="2">
    <source>
        <dbReference type="EnsemblMetazoa" id="ASIC019188-PA"/>
    </source>
</evidence>
<dbReference type="Proteomes" id="UP000030765">
    <property type="component" value="Unassembled WGS sequence"/>
</dbReference>
<gene>
    <name evidence="1" type="ORF">ZHAS_00019188</name>
</gene>
<evidence type="ECO:0000313" key="3">
    <source>
        <dbReference type="Proteomes" id="UP000030765"/>
    </source>
</evidence>